<organism evidence="2 3">
    <name type="scientific">Azospirillum oleiclasticum</name>
    <dbReference type="NCBI Taxonomy" id="2735135"/>
    <lineage>
        <taxon>Bacteria</taxon>
        <taxon>Pseudomonadati</taxon>
        <taxon>Pseudomonadota</taxon>
        <taxon>Alphaproteobacteria</taxon>
        <taxon>Rhodospirillales</taxon>
        <taxon>Azospirillaceae</taxon>
        <taxon>Azospirillum</taxon>
    </lineage>
</organism>
<feature type="domain" description="Glycosyltransferase subfamily 4-like N-terminal" evidence="1">
    <location>
        <begin position="31"/>
        <end position="199"/>
    </location>
</feature>
<comment type="caution">
    <text evidence="2">The sequence shown here is derived from an EMBL/GenBank/DDBJ whole genome shotgun (WGS) entry which is preliminary data.</text>
</comment>
<sequence>MYCGATQSRCGRVRSILFVNRVFPPQRGATGRCLADLSERLAAAGWRVTVLCDGDGPADAPQGVIVLRTGRSIEDDGRLSARAYLRSLARLAFGALRVPRQDVIVTMTDPPLLALSGPMLAAWHRAAVIHWCHDLYPDLLPALGVVTPRLLAGHLGRWMRRALRAHDGVVAIGRCMSERLSRMGITGARITVLPNWPDPAIHQDSGAAASARRDLGLDGRFVVTYAGNFGLAHPLGTILDAAALLARDCPEVLFLMVGDGRAHGAMVARAAEIGLGNLLTLPFQPKERIGALLGAADLHLVTMNPTVEGMLVPCKATGALATHRPCLFLGPAGSEAARRITERRCGMVLDPGDAAGLAAAIVGYRNDHQRRAEEGRRAGLAAAEWTADLAAVRFAGVIDALARNTTMPAGFEIGSRGCG</sequence>
<dbReference type="InterPro" id="IPR028098">
    <property type="entry name" value="Glyco_trans_4-like_N"/>
</dbReference>
<accession>A0ABX2THP0</accession>
<dbReference type="Proteomes" id="UP000584642">
    <property type="component" value="Unassembled WGS sequence"/>
</dbReference>
<dbReference type="EMBL" id="JABFDB010000021">
    <property type="protein sequence ID" value="NYZ22687.1"/>
    <property type="molecule type" value="Genomic_DNA"/>
</dbReference>
<dbReference type="Gene3D" id="3.40.50.2000">
    <property type="entry name" value="Glycogen Phosphorylase B"/>
    <property type="match status" value="2"/>
</dbReference>
<gene>
    <name evidence="2" type="ORF">HND93_23495</name>
</gene>
<name>A0ABX2THP0_9PROT</name>
<evidence type="ECO:0000313" key="2">
    <source>
        <dbReference type="EMBL" id="NYZ22687.1"/>
    </source>
</evidence>
<protein>
    <submittedName>
        <fullName evidence="2">Glycosyltransferase family 4 protein</fullName>
    </submittedName>
</protein>
<dbReference type="CDD" id="cd03794">
    <property type="entry name" value="GT4_WbuB-like"/>
    <property type="match status" value="1"/>
</dbReference>
<dbReference type="Pfam" id="PF13439">
    <property type="entry name" value="Glyco_transf_4"/>
    <property type="match status" value="1"/>
</dbReference>
<dbReference type="Pfam" id="PF13692">
    <property type="entry name" value="Glyco_trans_1_4"/>
    <property type="match status" value="1"/>
</dbReference>
<dbReference type="RefSeq" id="WP_180284463.1">
    <property type="nucleotide sequence ID" value="NZ_JABFDB010000021.1"/>
</dbReference>
<dbReference type="SUPFAM" id="SSF53756">
    <property type="entry name" value="UDP-Glycosyltransferase/glycogen phosphorylase"/>
    <property type="match status" value="1"/>
</dbReference>
<reference evidence="2 3" key="1">
    <citation type="submission" date="2020-05" db="EMBL/GenBank/DDBJ databases">
        <title>Azospirillum oleiclasticum sp. nov, a nitrogen-fixing and heavy crude oil-emulsifying bacterium isolated from the crude oil of Yumen Oilfield.</title>
        <authorList>
            <person name="Wu D."/>
            <person name="Cai M."/>
            <person name="Zhang X."/>
        </authorList>
    </citation>
    <scope>NUCLEOTIDE SEQUENCE [LARGE SCALE GENOMIC DNA]</scope>
    <source>
        <strain evidence="2 3">ROY-1-1-2</strain>
    </source>
</reference>
<keyword evidence="3" id="KW-1185">Reference proteome</keyword>
<evidence type="ECO:0000259" key="1">
    <source>
        <dbReference type="Pfam" id="PF13439"/>
    </source>
</evidence>
<evidence type="ECO:0000313" key="3">
    <source>
        <dbReference type="Proteomes" id="UP000584642"/>
    </source>
</evidence>
<dbReference type="PANTHER" id="PTHR12526:SF638">
    <property type="entry name" value="SPORE COAT PROTEIN SA"/>
    <property type="match status" value="1"/>
</dbReference>
<proteinExistence type="predicted"/>
<dbReference type="PANTHER" id="PTHR12526">
    <property type="entry name" value="GLYCOSYLTRANSFERASE"/>
    <property type="match status" value="1"/>
</dbReference>